<evidence type="ECO:0000313" key="1">
    <source>
        <dbReference type="EMBL" id="BCJ29838.1"/>
    </source>
</evidence>
<keyword evidence="1" id="KW-0808">Transferase</keyword>
<proteinExistence type="predicted"/>
<dbReference type="PANTHER" id="PTHR48419:SF1">
    <property type="entry name" value="SULFOTRANSFERASE DOMAIN-CONTAINING PROTEIN"/>
    <property type="match status" value="1"/>
</dbReference>
<dbReference type="PANTHER" id="PTHR48419">
    <property type="entry name" value="SULFOTRANSFERASE DOMAIN-CONTAINING PROTEIN"/>
    <property type="match status" value="1"/>
</dbReference>
<dbReference type="AlphaFoldDB" id="A0A810L6W9"/>
<dbReference type="Pfam" id="PF19798">
    <property type="entry name" value="Sulfotransfer_5"/>
    <property type="match status" value="1"/>
</dbReference>
<protein>
    <submittedName>
        <fullName evidence="1">Branched chain amino acid aminotransferase</fullName>
    </submittedName>
</protein>
<reference evidence="1" key="1">
    <citation type="submission" date="2020-08" db="EMBL/GenBank/DDBJ databases">
        <title>Whole genome shotgun sequence of Actinocatenispora sera NBRC 101916.</title>
        <authorList>
            <person name="Komaki H."/>
            <person name="Tamura T."/>
        </authorList>
    </citation>
    <scope>NUCLEOTIDE SEQUENCE</scope>
    <source>
        <strain evidence="1">NBRC 101916</strain>
    </source>
</reference>
<dbReference type="Proteomes" id="UP000680750">
    <property type="component" value="Chromosome"/>
</dbReference>
<sequence>MIIALWSAPRSRSTAFFRAMVERGDLLALHEPFCNVADHGETDGPAGPVRSHAELIAALRTASATDRVFFKDTTDNRYPAVLADDRFLAQVRHTFLIRDPAEIAASFYAIDPGMCRADIGLEHLAELYDAAAAHADSAPVVVDAADLAAHPDATMAAYCAAVGLSFRPEALRWPAGERSEWRRTAQWHADVAASTGLSATATRYPHTVHDTPQLAEFAAHHRPYYDRLRAHRLVPA</sequence>
<accession>A0A810L6W9</accession>
<dbReference type="RefSeq" id="WP_030444759.1">
    <property type="nucleotide sequence ID" value="NZ_AP023354.1"/>
</dbReference>
<dbReference type="Gene3D" id="3.40.50.300">
    <property type="entry name" value="P-loop containing nucleotide triphosphate hydrolases"/>
    <property type="match status" value="1"/>
</dbReference>
<dbReference type="KEGG" id="aser:Asera_39460"/>
<name>A0A810L6W9_9ACTN</name>
<organism evidence="1 2">
    <name type="scientific">Actinocatenispora sera</name>
    <dbReference type="NCBI Taxonomy" id="390989"/>
    <lineage>
        <taxon>Bacteria</taxon>
        <taxon>Bacillati</taxon>
        <taxon>Actinomycetota</taxon>
        <taxon>Actinomycetes</taxon>
        <taxon>Micromonosporales</taxon>
        <taxon>Micromonosporaceae</taxon>
        <taxon>Actinocatenispora</taxon>
    </lineage>
</organism>
<keyword evidence="1" id="KW-0032">Aminotransferase</keyword>
<dbReference type="OrthoDB" id="272985at2"/>
<gene>
    <name evidence="1" type="ORF">Asera_39460</name>
</gene>
<evidence type="ECO:0000313" key="2">
    <source>
        <dbReference type="Proteomes" id="UP000680750"/>
    </source>
</evidence>
<dbReference type="SUPFAM" id="SSF52540">
    <property type="entry name" value="P-loop containing nucleoside triphosphate hydrolases"/>
    <property type="match status" value="1"/>
</dbReference>
<dbReference type="InterPro" id="IPR053226">
    <property type="entry name" value="Pyrrolopyrazine_biosynth_F"/>
</dbReference>
<dbReference type="InterPro" id="IPR027417">
    <property type="entry name" value="P-loop_NTPase"/>
</dbReference>
<dbReference type="EMBL" id="AP023354">
    <property type="protein sequence ID" value="BCJ29838.1"/>
    <property type="molecule type" value="Genomic_DNA"/>
</dbReference>
<keyword evidence="2" id="KW-1185">Reference proteome</keyword>
<dbReference type="GO" id="GO:0008483">
    <property type="term" value="F:transaminase activity"/>
    <property type="evidence" value="ECO:0007669"/>
    <property type="project" value="UniProtKB-KW"/>
</dbReference>